<reference evidence="2 3" key="1">
    <citation type="submission" date="2024-12" db="EMBL/GenBank/DDBJ databases">
        <title>The unique morphological basis and parallel evolutionary history of personate flowers in Penstemon.</title>
        <authorList>
            <person name="Depatie T.H."/>
            <person name="Wessinger C.A."/>
        </authorList>
    </citation>
    <scope>NUCLEOTIDE SEQUENCE [LARGE SCALE GENOMIC DNA]</scope>
    <source>
        <strain evidence="2">WTNN_2</strain>
        <tissue evidence="2">Leaf</tissue>
    </source>
</reference>
<organism evidence="2 3">
    <name type="scientific">Penstemon smallii</name>
    <dbReference type="NCBI Taxonomy" id="265156"/>
    <lineage>
        <taxon>Eukaryota</taxon>
        <taxon>Viridiplantae</taxon>
        <taxon>Streptophyta</taxon>
        <taxon>Embryophyta</taxon>
        <taxon>Tracheophyta</taxon>
        <taxon>Spermatophyta</taxon>
        <taxon>Magnoliopsida</taxon>
        <taxon>eudicotyledons</taxon>
        <taxon>Gunneridae</taxon>
        <taxon>Pentapetalae</taxon>
        <taxon>asterids</taxon>
        <taxon>lamiids</taxon>
        <taxon>Lamiales</taxon>
        <taxon>Plantaginaceae</taxon>
        <taxon>Cheloneae</taxon>
        <taxon>Penstemon</taxon>
    </lineage>
</organism>
<name>A0ABD3STR0_9LAMI</name>
<dbReference type="Proteomes" id="UP001634393">
    <property type="component" value="Unassembled WGS sequence"/>
</dbReference>
<proteinExistence type="predicted"/>
<dbReference type="EMBL" id="JBJXBP010000005">
    <property type="protein sequence ID" value="KAL3827741.1"/>
    <property type="molecule type" value="Genomic_DNA"/>
</dbReference>
<feature type="region of interest" description="Disordered" evidence="1">
    <location>
        <begin position="1"/>
        <end position="20"/>
    </location>
</feature>
<feature type="compositionally biased region" description="Low complexity" evidence="1">
    <location>
        <begin position="1"/>
        <end position="12"/>
    </location>
</feature>
<evidence type="ECO:0000313" key="2">
    <source>
        <dbReference type="EMBL" id="KAL3827741.1"/>
    </source>
</evidence>
<dbReference type="Pfam" id="PF12023">
    <property type="entry name" value="DUF3511"/>
    <property type="match status" value="1"/>
</dbReference>
<evidence type="ECO:0000313" key="3">
    <source>
        <dbReference type="Proteomes" id="UP001634393"/>
    </source>
</evidence>
<accession>A0ABD3STR0</accession>
<sequence length="61" mass="6936">MEDSGGPSFQGSPPFPPPCQVERRKRIARYKVYTVEGRVKASITNGIRWIKNKCSQIIHGY</sequence>
<dbReference type="AlphaFoldDB" id="A0ABD3STR0"/>
<dbReference type="PANTHER" id="PTHR33193">
    <property type="entry name" value="DOMAIN PROTEIN, PUTATIVE (DUF3511)-RELATED"/>
    <property type="match status" value="1"/>
</dbReference>
<dbReference type="PANTHER" id="PTHR33193:SF13">
    <property type="entry name" value="EXPRESSED PROTEIN"/>
    <property type="match status" value="1"/>
</dbReference>
<gene>
    <name evidence="2" type="ORF">ACJIZ3_016543</name>
</gene>
<evidence type="ECO:0000256" key="1">
    <source>
        <dbReference type="SAM" id="MobiDB-lite"/>
    </source>
</evidence>
<protein>
    <submittedName>
        <fullName evidence="2">Uncharacterized protein</fullName>
    </submittedName>
</protein>
<comment type="caution">
    <text evidence="2">The sequence shown here is derived from an EMBL/GenBank/DDBJ whole genome shotgun (WGS) entry which is preliminary data.</text>
</comment>
<dbReference type="InterPro" id="IPR021899">
    <property type="entry name" value="DUF3511"/>
</dbReference>
<keyword evidence="3" id="KW-1185">Reference proteome</keyword>